<accession>A0A2N4U999</accession>
<evidence type="ECO:0000259" key="6">
    <source>
        <dbReference type="Pfam" id="PF04932"/>
    </source>
</evidence>
<feature type="transmembrane region" description="Helical" evidence="5">
    <location>
        <begin position="86"/>
        <end position="107"/>
    </location>
</feature>
<evidence type="ECO:0000256" key="5">
    <source>
        <dbReference type="SAM" id="Phobius"/>
    </source>
</evidence>
<keyword evidence="2 5" id="KW-0812">Transmembrane</keyword>
<keyword evidence="4 5" id="KW-0472">Membrane</keyword>
<dbReference type="InterPro" id="IPR007016">
    <property type="entry name" value="O-antigen_ligase-rel_domated"/>
</dbReference>
<evidence type="ECO:0000313" key="7">
    <source>
        <dbReference type="EMBL" id="PLC51596.1"/>
    </source>
</evidence>
<evidence type="ECO:0000256" key="3">
    <source>
        <dbReference type="ARBA" id="ARBA00022989"/>
    </source>
</evidence>
<dbReference type="AlphaFoldDB" id="A0A2N4U999"/>
<feature type="transmembrane region" description="Helical" evidence="5">
    <location>
        <begin position="378"/>
        <end position="396"/>
    </location>
</feature>
<dbReference type="InterPro" id="IPR051533">
    <property type="entry name" value="WaaL-like"/>
</dbReference>
<proteinExistence type="predicted"/>
<feature type="transmembrane region" description="Helical" evidence="5">
    <location>
        <begin position="6"/>
        <end position="23"/>
    </location>
</feature>
<sequence length="442" mass="49302">MLTGLKAYYLCASLLLFLFAIYSNKNALHAFGYGVALNIFPLALLPEVSMDIARVAGMPLAYLPVTAAGLALAVRNHARLPQSYRLLLTLAFIYCVYAFFTTLIIGGMTVANMAYWAAWPLNFLIFFSAAAFFSRTDIQTANKVIKATTTILVLGCLTGLARYGLGIAPDANFMPLVNRNGTVVFIVMVFPLLFYTYKEQEKARGWLLFCIGCIFVTLAFTFSRSGIIGMLACILLYYMRLTLSGLAKTAAVVLLIATIAYSGVADKSLQRLERVLVTSQMLIHGENLDSSMNDYNRVMLLQGAIATAKDNFWFGTGLGLQNYQKAFHKVSDYGHASKAHNFYISYFAELGVVGFSLLMLILYLVSRKLYPLSSRHKAFKVSFLAMALMMTMNEYILMPEIWFFYGMLAGMSRIGGYMAAPFQFRQLPEQLFNRVPNRSPHV</sequence>
<dbReference type="Proteomes" id="UP000234190">
    <property type="component" value="Unassembled WGS sequence"/>
</dbReference>
<evidence type="ECO:0000313" key="8">
    <source>
        <dbReference type="Proteomes" id="UP000234190"/>
    </source>
</evidence>
<feature type="transmembrane region" description="Helical" evidence="5">
    <location>
        <begin position="245"/>
        <end position="264"/>
    </location>
</feature>
<evidence type="ECO:0000256" key="1">
    <source>
        <dbReference type="ARBA" id="ARBA00004141"/>
    </source>
</evidence>
<feature type="transmembrane region" description="Helical" evidence="5">
    <location>
        <begin position="206"/>
        <end position="239"/>
    </location>
</feature>
<feature type="transmembrane region" description="Helical" evidence="5">
    <location>
        <begin position="52"/>
        <end position="74"/>
    </location>
</feature>
<dbReference type="RefSeq" id="WP_102072088.1">
    <property type="nucleotide sequence ID" value="NZ_PDNW01000001.1"/>
</dbReference>
<feature type="transmembrane region" description="Helical" evidence="5">
    <location>
        <begin position="343"/>
        <end position="366"/>
    </location>
</feature>
<organism evidence="7 8">
    <name type="scientific">Pollutimonas subterranea</name>
    <dbReference type="NCBI Taxonomy" id="2045210"/>
    <lineage>
        <taxon>Bacteria</taxon>
        <taxon>Pseudomonadati</taxon>
        <taxon>Pseudomonadota</taxon>
        <taxon>Betaproteobacteria</taxon>
        <taxon>Burkholderiales</taxon>
        <taxon>Alcaligenaceae</taxon>
        <taxon>Pollutimonas</taxon>
    </lineage>
</organism>
<feature type="transmembrane region" description="Helical" evidence="5">
    <location>
        <begin position="145"/>
        <end position="165"/>
    </location>
</feature>
<comment type="caution">
    <text evidence="7">The sequence shown here is derived from an EMBL/GenBank/DDBJ whole genome shotgun (WGS) entry which is preliminary data.</text>
</comment>
<comment type="subcellular location">
    <subcellularLocation>
        <location evidence="1">Membrane</location>
        <topology evidence="1">Multi-pass membrane protein</topology>
    </subcellularLocation>
</comment>
<protein>
    <recommendedName>
        <fullName evidence="6">O-antigen ligase-related domain-containing protein</fullName>
    </recommendedName>
</protein>
<dbReference type="Pfam" id="PF04932">
    <property type="entry name" value="Wzy_C"/>
    <property type="match status" value="1"/>
</dbReference>
<gene>
    <name evidence="7" type="ORF">CR159_00735</name>
</gene>
<dbReference type="EMBL" id="PDNW01000001">
    <property type="protein sequence ID" value="PLC51596.1"/>
    <property type="molecule type" value="Genomic_DNA"/>
</dbReference>
<evidence type="ECO:0000256" key="2">
    <source>
        <dbReference type="ARBA" id="ARBA00022692"/>
    </source>
</evidence>
<dbReference type="GO" id="GO:0016020">
    <property type="term" value="C:membrane"/>
    <property type="evidence" value="ECO:0007669"/>
    <property type="project" value="UniProtKB-SubCell"/>
</dbReference>
<evidence type="ECO:0000256" key="4">
    <source>
        <dbReference type="ARBA" id="ARBA00023136"/>
    </source>
</evidence>
<name>A0A2N4U999_9BURK</name>
<keyword evidence="3 5" id="KW-1133">Transmembrane helix</keyword>
<dbReference type="PANTHER" id="PTHR37422">
    <property type="entry name" value="TEICHURONIC ACID BIOSYNTHESIS PROTEIN TUAE"/>
    <property type="match status" value="1"/>
</dbReference>
<keyword evidence="8" id="KW-1185">Reference proteome</keyword>
<dbReference type="OrthoDB" id="8674059at2"/>
<dbReference type="PANTHER" id="PTHR37422:SF13">
    <property type="entry name" value="LIPOPOLYSACCHARIDE BIOSYNTHESIS PROTEIN PA4999-RELATED"/>
    <property type="match status" value="1"/>
</dbReference>
<feature type="transmembrane region" description="Helical" evidence="5">
    <location>
        <begin position="113"/>
        <end position="133"/>
    </location>
</feature>
<feature type="transmembrane region" description="Helical" evidence="5">
    <location>
        <begin position="177"/>
        <end position="194"/>
    </location>
</feature>
<reference evidence="7 8" key="1">
    <citation type="submission" date="2017-10" db="EMBL/GenBank/DDBJ databases">
        <title>Two draft genome sequences of Pusillimonas sp. strains isolated from a nitrate- and radionuclide-contaminated groundwater in Russia.</title>
        <authorList>
            <person name="Grouzdev D.S."/>
            <person name="Tourova T.P."/>
            <person name="Goeva M.A."/>
            <person name="Babich T.L."/>
            <person name="Sokolova D.S."/>
            <person name="Abdullin R."/>
            <person name="Poltaraus A.B."/>
            <person name="Toshchakov S.V."/>
            <person name="Nazina T.N."/>
        </authorList>
    </citation>
    <scope>NUCLEOTIDE SEQUENCE [LARGE SCALE GENOMIC DNA]</scope>
    <source>
        <strain evidence="7 8">JR1/69-3-13</strain>
    </source>
</reference>
<feature type="domain" description="O-antigen ligase-related" evidence="6">
    <location>
        <begin position="212"/>
        <end position="358"/>
    </location>
</feature>